<name>A0A9P6IM76_9FUNG</name>
<protein>
    <submittedName>
        <fullName evidence="5">Uncharacterized protein</fullName>
    </submittedName>
</protein>
<keyword evidence="6" id="KW-1185">Reference proteome</keyword>
<dbReference type="AlphaFoldDB" id="A0A9P6IM76"/>
<dbReference type="InterPro" id="IPR011043">
    <property type="entry name" value="Gal_Oxase/kelch_b-propeller"/>
</dbReference>
<keyword evidence="4" id="KW-0812">Transmembrane</keyword>
<accession>A0A9P6IM76</accession>
<dbReference type="Proteomes" id="UP000749646">
    <property type="component" value="Unassembled WGS sequence"/>
</dbReference>
<gene>
    <name evidence="5" type="ORF">BGZ65_012855</name>
</gene>
<evidence type="ECO:0000313" key="5">
    <source>
        <dbReference type="EMBL" id="KAF9938411.1"/>
    </source>
</evidence>
<dbReference type="SUPFAM" id="SSF50965">
    <property type="entry name" value="Galactose oxidase, central domain"/>
    <property type="match status" value="1"/>
</dbReference>
<keyword evidence="1" id="KW-0880">Kelch repeat</keyword>
<proteinExistence type="predicted"/>
<dbReference type="EMBL" id="JAAAHW010009601">
    <property type="protein sequence ID" value="KAF9938411.1"/>
    <property type="molecule type" value="Genomic_DNA"/>
</dbReference>
<evidence type="ECO:0000256" key="3">
    <source>
        <dbReference type="SAM" id="MobiDB-lite"/>
    </source>
</evidence>
<reference evidence="5" key="1">
    <citation type="journal article" date="2020" name="Fungal Divers.">
        <title>Resolving the Mortierellaceae phylogeny through synthesis of multi-gene phylogenetics and phylogenomics.</title>
        <authorList>
            <person name="Vandepol N."/>
            <person name="Liber J."/>
            <person name="Desiro A."/>
            <person name="Na H."/>
            <person name="Kennedy M."/>
            <person name="Barry K."/>
            <person name="Grigoriev I.V."/>
            <person name="Miller A.N."/>
            <person name="O'Donnell K."/>
            <person name="Stajich J.E."/>
            <person name="Bonito G."/>
        </authorList>
    </citation>
    <scope>NUCLEOTIDE SEQUENCE</scope>
    <source>
        <strain evidence="5">MES-2147</strain>
    </source>
</reference>
<keyword evidence="2" id="KW-0677">Repeat</keyword>
<comment type="caution">
    <text evidence="5">The sequence shown here is derived from an EMBL/GenBank/DDBJ whole genome shotgun (WGS) entry which is preliminary data.</text>
</comment>
<dbReference type="Gene3D" id="2.120.10.80">
    <property type="entry name" value="Kelch-type beta propeller"/>
    <property type="match status" value="1"/>
</dbReference>
<organism evidence="5 6">
    <name type="scientific">Modicella reniformis</name>
    <dbReference type="NCBI Taxonomy" id="1440133"/>
    <lineage>
        <taxon>Eukaryota</taxon>
        <taxon>Fungi</taxon>
        <taxon>Fungi incertae sedis</taxon>
        <taxon>Mucoromycota</taxon>
        <taxon>Mortierellomycotina</taxon>
        <taxon>Mortierellomycetes</taxon>
        <taxon>Mortierellales</taxon>
        <taxon>Mortierellaceae</taxon>
        <taxon>Modicella</taxon>
    </lineage>
</organism>
<evidence type="ECO:0000256" key="1">
    <source>
        <dbReference type="ARBA" id="ARBA00022441"/>
    </source>
</evidence>
<evidence type="ECO:0000256" key="2">
    <source>
        <dbReference type="ARBA" id="ARBA00022737"/>
    </source>
</evidence>
<feature type="transmembrane region" description="Helical" evidence="4">
    <location>
        <begin position="292"/>
        <end position="313"/>
    </location>
</feature>
<dbReference type="OrthoDB" id="432528at2759"/>
<dbReference type="PANTHER" id="PTHR46228:SF2">
    <property type="entry name" value="KELCH REPEAT PROTEIN (AFU_ORTHOLOGUE AFUA_4G14350)"/>
    <property type="match status" value="1"/>
</dbReference>
<feature type="region of interest" description="Disordered" evidence="3">
    <location>
        <begin position="352"/>
        <end position="396"/>
    </location>
</feature>
<dbReference type="PANTHER" id="PTHR46228">
    <property type="entry name" value="KELCH DOMAIN-CONTAINING PROTEIN"/>
    <property type="match status" value="1"/>
</dbReference>
<keyword evidence="4" id="KW-0472">Membrane</keyword>
<sequence length="430" mass="46569">MIDLSASWNVKEPVFKQLPDGPVANSSISTLSSDGTEWFLMFNGTGHIYNVQRAIWSPFPTSNTKISHAFGLSASTDPHTNVAYIPNGAKDVNGRNQLLRINLTTKKLDNVVMHPKLNTSNLFSTSWSHTLNSLVVIGGPTNGLFTYSSSTGWSDLTLAVKGDIPAPRVTPCLASGYGVMILFGGTDVPRKKTFNDIYILDAATLTWTRGPNVELENARAASNCAISNRYFIVWGGIRTNNINNRTDTSFPRNSIMVYDIAIGNWTSVYVASTTTDANADSEATGEGSTVKIILIVVLAFLVIFIGIGVFVLCRRPSRLKKLMGDSNCEEENSSHTIAPVILMPSHDQSIPPAYDSNKELAGSTASRGLRTPDSAVSEDAKNNQKGLVHNTHPSPIPSYRLPDVNYGCLEFPKTTYAGSSATNVDAVMQK</sequence>
<keyword evidence="4" id="KW-1133">Transmembrane helix</keyword>
<dbReference type="InterPro" id="IPR015915">
    <property type="entry name" value="Kelch-typ_b-propeller"/>
</dbReference>
<evidence type="ECO:0000313" key="6">
    <source>
        <dbReference type="Proteomes" id="UP000749646"/>
    </source>
</evidence>
<evidence type="ECO:0000256" key="4">
    <source>
        <dbReference type="SAM" id="Phobius"/>
    </source>
</evidence>